<evidence type="ECO:0000313" key="2">
    <source>
        <dbReference type="EMBL" id="AII87103.1"/>
    </source>
</evidence>
<keyword evidence="1" id="KW-1133">Transmembrane helix</keyword>
<protein>
    <submittedName>
        <fullName evidence="2">Uncharacterized protein</fullName>
    </submittedName>
</protein>
<dbReference type="GeneID" id="93367835"/>
<sequence length="59" mass="6740">MNPRFFLKMARIARHPPSRKTILLWIAVVGIALVLFGIERLIGWPDWLTVNSHRGGIGF</sequence>
<dbReference type="EMBL" id="CP003984">
    <property type="protein sequence ID" value="AII87103.1"/>
    <property type="molecule type" value="Genomic_DNA"/>
</dbReference>
<dbReference type="RefSeq" id="WP_044049869.1">
    <property type="nucleotide sequence ID" value="NZ_CP003984.1"/>
</dbReference>
<organism evidence="2 3">
    <name type="scientific">Planktomarina temperata RCA23</name>
    <dbReference type="NCBI Taxonomy" id="666509"/>
    <lineage>
        <taxon>Bacteria</taxon>
        <taxon>Pseudomonadati</taxon>
        <taxon>Pseudomonadota</taxon>
        <taxon>Alphaproteobacteria</taxon>
        <taxon>Rhodobacterales</taxon>
        <taxon>Paracoccaceae</taxon>
        <taxon>Planktomarina</taxon>
    </lineage>
</organism>
<dbReference type="KEGG" id="ptp:RCA23_c15660"/>
<gene>
    <name evidence="2" type="ORF">RCA23_c15660</name>
</gene>
<keyword evidence="1" id="KW-0472">Membrane</keyword>
<dbReference type="AlphaFoldDB" id="A0AAN0RJ09"/>
<name>A0AAN0RJ09_9RHOB</name>
<keyword evidence="3" id="KW-1185">Reference proteome</keyword>
<keyword evidence="1" id="KW-0812">Transmembrane</keyword>
<evidence type="ECO:0000313" key="3">
    <source>
        <dbReference type="Proteomes" id="UP000028680"/>
    </source>
</evidence>
<accession>A0AAN0RJ09</accession>
<evidence type="ECO:0000256" key="1">
    <source>
        <dbReference type="SAM" id="Phobius"/>
    </source>
</evidence>
<proteinExistence type="predicted"/>
<dbReference type="Proteomes" id="UP000028680">
    <property type="component" value="Chromosome"/>
</dbReference>
<reference evidence="2 3" key="1">
    <citation type="journal article" date="2014" name="ISME J.">
        <title>Adaptation of an abundant Roseobacter RCA organism to pelagic systems revealed by genomic and transcriptomic analyses.</title>
        <authorList>
            <person name="Voget S."/>
            <person name="Wemheuer B."/>
            <person name="Brinkhoff T."/>
            <person name="Vollmers J."/>
            <person name="Dietrich S."/>
            <person name="Giebel H.A."/>
            <person name="Beardsley C."/>
            <person name="Sardemann C."/>
            <person name="Bakenhus I."/>
            <person name="Billerbeck S."/>
            <person name="Daniel R."/>
            <person name="Simon M."/>
        </authorList>
    </citation>
    <scope>NUCLEOTIDE SEQUENCE [LARGE SCALE GENOMIC DNA]</scope>
    <source>
        <strain evidence="2 3">RCA23</strain>
    </source>
</reference>
<feature type="transmembrane region" description="Helical" evidence="1">
    <location>
        <begin position="21"/>
        <end position="38"/>
    </location>
</feature>